<organism evidence="2 3">
    <name type="scientific">Streptomyces melanogenes</name>
    <dbReference type="NCBI Taxonomy" id="67326"/>
    <lineage>
        <taxon>Bacteria</taxon>
        <taxon>Bacillati</taxon>
        <taxon>Actinomycetota</taxon>
        <taxon>Actinomycetes</taxon>
        <taxon>Kitasatosporales</taxon>
        <taxon>Streptomycetaceae</taxon>
        <taxon>Streptomyces</taxon>
    </lineage>
</organism>
<dbReference type="EMBL" id="CP109019">
    <property type="protein sequence ID" value="WUT87330.1"/>
    <property type="molecule type" value="Genomic_DNA"/>
</dbReference>
<proteinExistence type="predicted"/>
<dbReference type="RefSeq" id="WP_329404340.1">
    <property type="nucleotide sequence ID" value="NZ_CP109019.1"/>
</dbReference>
<feature type="compositionally biased region" description="Low complexity" evidence="1">
    <location>
        <begin position="12"/>
        <end position="30"/>
    </location>
</feature>
<name>A0ABZ1XUR2_9ACTN</name>
<protein>
    <recommendedName>
        <fullName evidence="4">Small hydrophilic protein</fullName>
    </recommendedName>
</protein>
<feature type="compositionally biased region" description="Basic and acidic residues" evidence="1">
    <location>
        <begin position="1"/>
        <end position="11"/>
    </location>
</feature>
<reference evidence="2" key="1">
    <citation type="submission" date="2022-10" db="EMBL/GenBank/DDBJ databases">
        <title>The complete genomes of actinobacterial strains from the NBC collection.</title>
        <authorList>
            <person name="Joergensen T.S."/>
            <person name="Alvarez Arevalo M."/>
            <person name="Sterndorff E.B."/>
            <person name="Faurdal D."/>
            <person name="Vuksanovic O."/>
            <person name="Mourched A.-S."/>
            <person name="Charusanti P."/>
            <person name="Shaw S."/>
            <person name="Blin K."/>
            <person name="Weber T."/>
        </authorList>
    </citation>
    <scope>NUCLEOTIDE SEQUENCE</scope>
    <source>
        <strain evidence="2">NBC_00668</strain>
    </source>
</reference>
<evidence type="ECO:0008006" key="4">
    <source>
        <dbReference type="Google" id="ProtNLM"/>
    </source>
</evidence>
<dbReference type="Proteomes" id="UP001432060">
    <property type="component" value="Chromosome"/>
</dbReference>
<evidence type="ECO:0000313" key="2">
    <source>
        <dbReference type="EMBL" id="WUT87330.1"/>
    </source>
</evidence>
<accession>A0ABZ1XUR2</accession>
<gene>
    <name evidence="2" type="ORF">OG515_36535</name>
</gene>
<feature type="region of interest" description="Disordered" evidence="1">
    <location>
        <begin position="1"/>
        <end position="58"/>
    </location>
</feature>
<evidence type="ECO:0000313" key="3">
    <source>
        <dbReference type="Proteomes" id="UP001432060"/>
    </source>
</evidence>
<keyword evidence="3" id="KW-1185">Reference proteome</keyword>
<sequence>MAKNKNRDRSQQQKAAQAAERGQQAAQQSAMEVQAKSAAEASPGDVAPEEKARRRGHE</sequence>
<feature type="compositionally biased region" description="Basic and acidic residues" evidence="1">
    <location>
        <begin position="48"/>
        <end position="58"/>
    </location>
</feature>
<evidence type="ECO:0000256" key="1">
    <source>
        <dbReference type="SAM" id="MobiDB-lite"/>
    </source>
</evidence>